<dbReference type="SUPFAM" id="SSF47384">
    <property type="entry name" value="Homodimeric domain of signal transducing histidine kinase"/>
    <property type="match status" value="1"/>
</dbReference>
<dbReference type="CDD" id="cd00082">
    <property type="entry name" value="HisKA"/>
    <property type="match status" value="1"/>
</dbReference>
<comment type="caution">
    <text evidence="13">The sequence shown here is derived from an EMBL/GenBank/DDBJ whole genome shotgun (WGS) entry which is preliminary data.</text>
</comment>
<feature type="domain" description="Histidine kinase" evidence="10">
    <location>
        <begin position="1625"/>
        <end position="1841"/>
    </location>
</feature>
<reference evidence="13 14" key="1">
    <citation type="submission" date="2019-03" db="EMBL/GenBank/DDBJ databases">
        <title>Paraburkholderia sp. isolated from native Mimosa gymnas in Guartela State Park, Brazil.</title>
        <authorList>
            <person name="Paulitsch F."/>
            <person name="Hungria M."/>
            <person name="Delamuta J.R.M."/>
            <person name="Ribeiro R.A."/>
            <person name="Dall'Agnol R."/>
            <person name="Silva J.S.B."/>
        </authorList>
    </citation>
    <scope>NUCLEOTIDE SEQUENCE [LARGE SCALE GENOMIC DNA]</scope>
    <source>
        <strain evidence="13 14">CNPSo 3008</strain>
    </source>
</reference>
<dbReference type="InterPro" id="IPR004358">
    <property type="entry name" value="Sig_transdc_His_kin-like_C"/>
</dbReference>
<dbReference type="FunFam" id="3.30.565.10:FF:000042">
    <property type="entry name" value="Two-component sensor histidine kinase KdpD"/>
    <property type="match status" value="1"/>
</dbReference>
<keyword evidence="6" id="KW-0418">Kinase</keyword>
<dbReference type="PROSITE" id="PS50011">
    <property type="entry name" value="PROTEIN_KINASE_DOM"/>
    <property type="match status" value="1"/>
</dbReference>
<dbReference type="Gene3D" id="1.10.287.130">
    <property type="match status" value="1"/>
</dbReference>
<protein>
    <recommendedName>
        <fullName evidence="2">histidine kinase</fullName>
        <ecNumber evidence="2">2.7.13.3</ecNumber>
    </recommendedName>
</protein>
<dbReference type="SMART" id="SM00220">
    <property type="entry name" value="S_TKc"/>
    <property type="match status" value="1"/>
</dbReference>
<dbReference type="NCBIfam" id="TIGR00229">
    <property type="entry name" value="sensory_box"/>
    <property type="match status" value="1"/>
</dbReference>
<evidence type="ECO:0000313" key="14">
    <source>
        <dbReference type="Proteomes" id="UP000295606"/>
    </source>
</evidence>
<dbReference type="Gene3D" id="3.40.50.300">
    <property type="entry name" value="P-loop containing nucleotide triphosphate hydrolases"/>
    <property type="match status" value="1"/>
</dbReference>
<proteinExistence type="predicted"/>
<evidence type="ECO:0000256" key="1">
    <source>
        <dbReference type="ARBA" id="ARBA00000085"/>
    </source>
</evidence>
<keyword evidence="8" id="KW-0902">Two-component regulatory system</keyword>
<dbReference type="Pfam" id="PF13426">
    <property type="entry name" value="PAS_9"/>
    <property type="match status" value="1"/>
</dbReference>
<dbReference type="InterPro" id="IPR029016">
    <property type="entry name" value="GAF-like_dom_sf"/>
</dbReference>
<dbReference type="PROSITE" id="PS50113">
    <property type="entry name" value="PAC"/>
    <property type="match status" value="1"/>
</dbReference>
<dbReference type="Proteomes" id="UP000295606">
    <property type="component" value="Unassembled WGS sequence"/>
</dbReference>
<dbReference type="RefSeq" id="WP_133179844.1">
    <property type="nucleotide sequence ID" value="NZ_SMOD01000002.1"/>
</dbReference>
<evidence type="ECO:0000256" key="4">
    <source>
        <dbReference type="ARBA" id="ARBA00022679"/>
    </source>
</evidence>
<feature type="domain" description="Protein kinase" evidence="9">
    <location>
        <begin position="1"/>
        <end position="273"/>
    </location>
</feature>
<dbReference type="SUPFAM" id="SSF52540">
    <property type="entry name" value="P-loop containing nucleoside triphosphate hydrolases"/>
    <property type="match status" value="1"/>
</dbReference>
<dbReference type="Gene3D" id="3.30.565.10">
    <property type="entry name" value="Histidine kinase-like ATPase, C-terminal domain"/>
    <property type="match status" value="1"/>
</dbReference>
<dbReference type="InterPro" id="IPR036097">
    <property type="entry name" value="HisK_dim/P_sf"/>
</dbReference>
<dbReference type="SUPFAM" id="SSF55781">
    <property type="entry name" value="GAF domain-like"/>
    <property type="match status" value="1"/>
</dbReference>
<accession>A0A4R5LKN6</accession>
<dbReference type="InterPro" id="IPR000719">
    <property type="entry name" value="Prot_kinase_dom"/>
</dbReference>
<evidence type="ECO:0000259" key="12">
    <source>
        <dbReference type="PROSITE" id="PS50113"/>
    </source>
</evidence>
<dbReference type="InterPro" id="IPR053159">
    <property type="entry name" value="Hybrid_Histidine_Kinase"/>
</dbReference>
<dbReference type="PROSITE" id="PS50112">
    <property type="entry name" value="PAS"/>
    <property type="match status" value="1"/>
</dbReference>
<dbReference type="InterPro" id="IPR000700">
    <property type="entry name" value="PAS-assoc_C"/>
</dbReference>
<keyword evidence="5" id="KW-0547">Nucleotide-binding</keyword>
<dbReference type="GO" id="GO:0000155">
    <property type="term" value="F:phosphorelay sensor kinase activity"/>
    <property type="evidence" value="ECO:0007669"/>
    <property type="project" value="InterPro"/>
</dbReference>
<dbReference type="SMART" id="SM00091">
    <property type="entry name" value="PAS"/>
    <property type="match status" value="1"/>
</dbReference>
<dbReference type="CDD" id="cd14014">
    <property type="entry name" value="STKc_PknB_like"/>
    <property type="match status" value="1"/>
</dbReference>
<dbReference type="OrthoDB" id="9801841at2"/>
<dbReference type="PRINTS" id="PR00344">
    <property type="entry name" value="BCTRLSENSOR"/>
</dbReference>
<keyword evidence="3" id="KW-0597">Phosphoprotein</keyword>
<dbReference type="SMART" id="SM00065">
    <property type="entry name" value="GAF"/>
    <property type="match status" value="1"/>
</dbReference>
<dbReference type="InterPro" id="IPR003661">
    <property type="entry name" value="HisK_dim/P_dom"/>
</dbReference>
<dbReference type="Gene3D" id="3.30.450.20">
    <property type="entry name" value="PAS domain"/>
    <property type="match status" value="1"/>
</dbReference>
<evidence type="ECO:0000259" key="11">
    <source>
        <dbReference type="PROSITE" id="PS50112"/>
    </source>
</evidence>
<dbReference type="InterPro" id="IPR005467">
    <property type="entry name" value="His_kinase_dom"/>
</dbReference>
<dbReference type="Pfam" id="PF02518">
    <property type="entry name" value="HATPase_c"/>
    <property type="match status" value="1"/>
</dbReference>
<evidence type="ECO:0000256" key="8">
    <source>
        <dbReference type="ARBA" id="ARBA00023012"/>
    </source>
</evidence>
<dbReference type="InterPro" id="IPR003018">
    <property type="entry name" value="GAF"/>
</dbReference>
<dbReference type="EMBL" id="SMOD01000002">
    <property type="protein sequence ID" value="TDG10225.1"/>
    <property type="molecule type" value="Genomic_DNA"/>
</dbReference>
<gene>
    <name evidence="13" type="ORF">E1N52_02385</name>
</gene>
<dbReference type="InterPro" id="IPR000014">
    <property type="entry name" value="PAS"/>
</dbReference>
<dbReference type="Pfam" id="PF01590">
    <property type="entry name" value="GAF"/>
    <property type="match status" value="1"/>
</dbReference>
<dbReference type="Pfam" id="PF13191">
    <property type="entry name" value="AAA_16"/>
    <property type="match status" value="1"/>
</dbReference>
<evidence type="ECO:0000259" key="10">
    <source>
        <dbReference type="PROSITE" id="PS50109"/>
    </source>
</evidence>
<sequence length="1845" mass="205196">MRLAPWPDTKSVESIQAAWDDGAYVVCRGKRRRDDDTREPVLIVCPARNQLNREVVARLAHEYALADKLDCPAAARPLQLLDEQGQTMLVLEDTGDEPLETLGVPTTPVEFLRLAVTIANALGKVHARGIVHRDINPRHILLNRANGAVRFTGFGIASVVQRERQLPVPPEFIAGTLAYMAPEQTGRMNRSIDSRSDLYALGVVFYWLLTGQLPFSATDPMELVHCHIARQPPSPADLVPSLAQPISAIVMKLLAKTAEDRYQTAVGIVHDLRRCLAHWETHGQIASFALAQFDMPDQLLIPETLYGRSAEVAALLAAFERVSKEARSELVLVAGYSGVGKSAVVNELHKALVPRRGLFLAGKFDQFARDIPYASLAMAFRSGVRLLLGESENELAVWRDEFRRALGPNGQLIVDLVPELAMIIGEQLPVPLLAAQDARRRFHLVFRRFISVFARPEHPLTIFIDDLQWLDIATLDFLEDMVVQGDTEHLLVVGAYRNNEVGAEHPLTQKMDAIRASGALVREIVLAPLANLHLEQLVCDALHCPTTRAVPLARLLHKKTGGNPFFTLQFLSALADEGLLTFDHVASRWSWDLHQIHAKGYTENVVALMLDKLGRLPERTQIALKQFACIGNAANVALLETICELPEEAIREALAPAVQAGLVLCTGGAYRFLHDRVQEAAYTLIDESARTSMHLRIGRRLLDNTLPANREDAIFEIVSQFNRATQQLKGRAEREQVAQLNLMAAQRAKAATAFNSALAYLGVCRALLTDADWITNYDLLFSIEYLLAECELLSTKMHAAQARLSELVRRARTRHHAAMVTRLRITLYTTLDQSERSVEICLQYLREGGTEWSPHPDEKAVRREFERIAALLGEREIEDLIDLPLLDDPEVQDTLDVLTEIVTPAFFTDQHLCALVLCRMVNLSLEYGNSDASCYAYVWLATYAGPVFDQYEAGYRFGCLGLDLVEKKHLAKYRARTYTSFGNIVVPWARHVLEGREPIRRALEMANESGDLTYTLYILCDLMQNLVSVGDNLDDVQREVDRAVAISERVRFQLVTDMLVTYRGLVRTLRGETERLGSFNDAQFDEAEFESHLRSSPTLALPAFDYWTRKLQARFIADEFAEAIEAERNAKNLLWVATSQFETAEFHFYGALSHAACWNEAGMSDRQAHVDSIRGHLAHLEKWASHCPQNFENRAALAGAEMARIRADIAQAEQLYDLAIRSARENGFVHNEAVACQAAARFYATRGLVEIADMYLRNARQAFARWGAKGKVRQLDALNPQIEQPRQPYSVVSSMETSVEHLDLATVIRVSKAISSEIVLDNLIETVMRTAIEHAGADRGLLIVVGEATFHIEAEATTGDGMIAVGLDKSTVESGSLPVSIFQYVTRTRENVIIHDAYARHDFSSDRYFLEHHTHSVACMPLLHQGKPIALLYLENKLAPGVFTASRVAVLKLLASQAAISFENSRLYRDLAEREARIRRLVDANIVGVFIWDFIGPIYEANDAFLRMIGYSKDDLAAGLVDCTRITPDEWHEQDLVAIAELKKRGVLQPIEKEYIRADGSRVAVLLGAALFSSSPEQVVAFVVDLTERKRAEADARSHEQRSHEIEMELTHANRVASLGHLTASISHEITQPIASAVFNAQAATHWLDASPPNLGEVRAAIARVVKNGTRANDVIRRIRALVKKQLAKQEPFMVNDAIREVILLTRGEASKHHVSLREHLDADLPTVEGDRVQFQQVVMNLIINAVEAMSDCADGMRQLTIATHASDANGVRITVSDTGPGINEADAERLFEPFFTTKASGMGMGLSICRSIVEAHGGTLQVHANVPTGAVFEFELPGADYGAP</sequence>
<dbReference type="Gene3D" id="1.10.510.10">
    <property type="entry name" value="Transferase(Phosphotransferase) domain 1"/>
    <property type="match status" value="1"/>
</dbReference>
<keyword evidence="4" id="KW-0808">Transferase</keyword>
<evidence type="ECO:0000256" key="5">
    <source>
        <dbReference type="ARBA" id="ARBA00022741"/>
    </source>
</evidence>
<dbReference type="PROSITE" id="PS50109">
    <property type="entry name" value="HIS_KIN"/>
    <property type="match status" value="1"/>
</dbReference>
<feature type="domain" description="PAS" evidence="11">
    <location>
        <begin position="1474"/>
        <end position="1516"/>
    </location>
</feature>
<evidence type="ECO:0000256" key="2">
    <source>
        <dbReference type="ARBA" id="ARBA00012438"/>
    </source>
</evidence>
<dbReference type="InterPro" id="IPR036890">
    <property type="entry name" value="HATPase_C_sf"/>
</dbReference>
<dbReference type="GO" id="GO:0042802">
    <property type="term" value="F:identical protein binding"/>
    <property type="evidence" value="ECO:0007669"/>
    <property type="project" value="UniProtKB-ARBA"/>
</dbReference>
<dbReference type="Pfam" id="PF00069">
    <property type="entry name" value="Pkinase"/>
    <property type="match status" value="1"/>
</dbReference>
<dbReference type="InterPro" id="IPR035965">
    <property type="entry name" value="PAS-like_dom_sf"/>
</dbReference>
<evidence type="ECO:0000256" key="7">
    <source>
        <dbReference type="ARBA" id="ARBA00022840"/>
    </source>
</evidence>
<keyword evidence="7" id="KW-0067">ATP-binding</keyword>
<evidence type="ECO:0000256" key="6">
    <source>
        <dbReference type="ARBA" id="ARBA00022777"/>
    </source>
</evidence>
<dbReference type="PANTHER" id="PTHR43642">
    <property type="entry name" value="HYBRID SIGNAL TRANSDUCTION HISTIDINE KINASE G"/>
    <property type="match status" value="1"/>
</dbReference>
<evidence type="ECO:0000256" key="3">
    <source>
        <dbReference type="ARBA" id="ARBA00022553"/>
    </source>
</evidence>
<dbReference type="Gene3D" id="3.30.450.40">
    <property type="match status" value="1"/>
</dbReference>
<dbReference type="InterPro" id="IPR027417">
    <property type="entry name" value="P-loop_NTPase"/>
</dbReference>
<dbReference type="InterPro" id="IPR003594">
    <property type="entry name" value="HATPase_dom"/>
</dbReference>
<dbReference type="InterPro" id="IPR011009">
    <property type="entry name" value="Kinase-like_dom_sf"/>
</dbReference>
<dbReference type="SUPFAM" id="SSF55785">
    <property type="entry name" value="PYP-like sensor domain (PAS domain)"/>
    <property type="match status" value="1"/>
</dbReference>
<organism evidence="13 14">
    <name type="scientific">Paraburkholderia guartelaensis</name>
    <dbReference type="NCBI Taxonomy" id="2546446"/>
    <lineage>
        <taxon>Bacteria</taxon>
        <taxon>Pseudomonadati</taxon>
        <taxon>Pseudomonadota</taxon>
        <taxon>Betaproteobacteria</taxon>
        <taxon>Burkholderiales</taxon>
        <taxon>Burkholderiaceae</taxon>
        <taxon>Paraburkholderia</taxon>
    </lineage>
</organism>
<dbReference type="SMART" id="SM00388">
    <property type="entry name" value="HisKA"/>
    <property type="match status" value="1"/>
</dbReference>
<dbReference type="CDD" id="cd00130">
    <property type="entry name" value="PAS"/>
    <property type="match status" value="1"/>
</dbReference>
<dbReference type="GO" id="GO:0005524">
    <property type="term" value="F:ATP binding"/>
    <property type="evidence" value="ECO:0007669"/>
    <property type="project" value="UniProtKB-KW"/>
</dbReference>
<evidence type="ECO:0000313" key="13">
    <source>
        <dbReference type="EMBL" id="TDG10225.1"/>
    </source>
</evidence>
<comment type="catalytic activity">
    <reaction evidence="1">
        <text>ATP + protein L-histidine = ADP + protein N-phospho-L-histidine.</text>
        <dbReference type="EC" id="2.7.13.3"/>
    </reaction>
</comment>
<dbReference type="SMART" id="SM00387">
    <property type="entry name" value="HATPase_c"/>
    <property type="match status" value="1"/>
</dbReference>
<dbReference type="SUPFAM" id="SSF56112">
    <property type="entry name" value="Protein kinase-like (PK-like)"/>
    <property type="match status" value="1"/>
</dbReference>
<name>A0A4R5LKN6_9BURK</name>
<dbReference type="EC" id="2.7.13.3" evidence="2"/>
<feature type="domain" description="PAC" evidence="12">
    <location>
        <begin position="1549"/>
        <end position="1598"/>
    </location>
</feature>
<dbReference type="InterPro" id="IPR041664">
    <property type="entry name" value="AAA_16"/>
</dbReference>
<dbReference type="PANTHER" id="PTHR43642:SF1">
    <property type="entry name" value="HYBRID SIGNAL TRANSDUCTION HISTIDINE KINASE G"/>
    <property type="match status" value="1"/>
</dbReference>
<evidence type="ECO:0000259" key="9">
    <source>
        <dbReference type="PROSITE" id="PS50011"/>
    </source>
</evidence>
<dbReference type="SUPFAM" id="SSF55874">
    <property type="entry name" value="ATPase domain of HSP90 chaperone/DNA topoisomerase II/histidine kinase"/>
    <property type="match status" value="1"/>
</dbReference>